<dbReference type="GO" id="GO:0005886">
    <property type="term" value="C:plasma membrane"/>
    <property type="evidence" value="ECO:0007669"/>
    <property type="project" value="UniProtKB-SubCell"/>
</dbReference>
<keyword evidence="14" id="KW-1185">Reference proteome</keyword>
<evidence type="ECO:0000313" key="14">
    <source>
        <dbReference type="Proteomes" id="UP001293593"/>
    </source>
</evidence>
<evidence type="ECO:0000256" key="2">
    <source>
        <dbReference type="ARBA" id="ARBA00004193"/>
    </source>
</evidence>
<feature type="domain" description="Glucose/Sorbosone dehydrogenase" evidence="12">
    <location>
        <begin position="212"/>
        <end position="357"/>
    </location>
</feature>
<dbReference type="GO" id="GO:0016491">
    <property type="term" value="F:oxidoreductase activity"/>
    <property type="evidence" value="ECO:0007669"/>
    <property type="project" value="UniProtKB-KW"/>
</dbReference>
<dbReference type="EMBL" id="JAWXYG010000012">
    <property type="protein sequence ID" value="KAK4257139.1"/>
    <property type="molecule type" value="Genomic_DNA"/>
</dbReference>
<evidence type="ECO:0000256" key="1">
    <source>
        <dbReference type="ARBA" id="ARBA00001931"/>
    </source>
</evidence>
<comment type="cofactor">
    <cofactor evidence="1">
        <name>pyrroloquinoline quinone</name>
        <dbReference type="ChEBI" id="CHEBI:58442"/>
    </cofactor>
</comment>
<dbReference type="InterPro" id="IPR011041">
    <property type="entry name" value="Quinoprot_gluc/sorb_DH_b-prop"/>
</dbReference>
<reference evidence="13" key="1">
    <citation type="submission" date="2023-10" db="EMBL/GenBank/DDBJ databases">
        <title>Chromosome-level genome of the transformable northern wattle, Acacia crassicarpa.</title>
        <authorList>
            <person name="Massaro I."/>
            <person name="Sinha N.R."/>
            <person name="Poethig S."/>
            <person name="Leichty A.R."/>
        </authorList>
    </citation>
    <scope>NUCLEOTIDE SEQUENCE</scope>
    <source>
        <strain evidence="13">Acra3RX</strain>
        <tissue evidence="13">Leaf</tissue>
    </source>
</reference>
<dbReference type="InterPro" id="IPR012938">
    <property type="entry name" value="Glc/Sorbosone_DH"/>
</dbReference>
<name>A0AAE1M9Q5_9FABA</name>
<organism evidence="13 14">
    <name type="scientific">Acacia crassicarpa</name>
    <name type="common">northern wattle</name>
    <dbReference type="NCBI Taxonomy" id="499986"/>
    <lineage>
        <taxon>Eukaryota</taxon>
        <taxon>Viridiplantae</taxon>
        <taxon>Streptophyta</taxon>
        <taxon>Embryophyta</taxon>
        <taxon>Tracheophyta</taxon>
        <taxon>Spermatophyta</taxon>
        <taxon>Magnoliopsida</taxon>
        <taxon>eudicotyledons</taxon>
        <taxon>Gunneridae</taxon>
        <taxon>Pentapetalae</taxon>
        <taxon>rosids</taxon>
        <taxon>fabids</taxon>
        <taxon>Fabales</taxon>
        <taxon>Fabaceae</taxon>
        <taxon>Caesalpinioideae</taxon>
        <taxon>mimosoid clade</taxon>
        <taxon>Acacieae</taxon>
        <taxon>Acacia</taxon>
    </lineage>
</organism>
<accession>A0AAE1M9Q5</accession>
<evidence type="ECO:0000256" key="9">
    <source>
        <dbReference type="ARBA" id="ARBA00023288"/>
    </source>
</evidence>
<evidence type="ECO:0000313" key="13">
    <source>
        <dbReference type="EMBL" id="KAK4257139.1"/>
    </source>
</evidence>
<dbReference type="SUPFAM" id="SSF50952">
    <property type="entry name" value="Soluble quinoprotein glucose dehydrogenase"/>
    <property type="match status" value="1"/>
</dbReference>
<keyword evidence="5" id="KW-0634">PQQ</keyword>
<evidence type="ECO:0000256" key="7">
    <source>
        <dbReference type="ARBA" id="ARBA00023136"/>
    </source>
</evidence>
<sequence length="541" mass="59837">MSSSLHTLFLSFFISHILKSSSSYPFAARSRMPSEFEPLSRDRVGKGLGFSISKPPKGLCLEKIGDGAYLDMVPHPDGSNRAFLANLQGKVWLVSIPDEGSNGILEFDESKPFLDISDCVLFDSGHGLMGIAFHPNFTQNGRFFLSYCCDQTKNPNCSGRCSCDSDVNCDPSKLGFDDGVLPCQYHVVVAEFTVNGTASEPTLAESANPLEVRRIFTMGVPYRGGHAGQILFGPADGYLYLMLADGSDGDDPYNFAQNKRSLLGKILRIDVDNLPSTRKIKDQGLWGNYCIPRDNPYLDDKELEPEIFALGFRDPWRCSFDSKRPSYFLCGDSGQDQYEEIDMVKKGGNYGWRVYEGPLLFQPSESPGGNTSASSIHPIFPVLGYTHSEIDNIGGSASVVGGYFYRSMTDPCMYGRYLYTDLYAGSVLIGAESPEGSGNFTRAKIPFTCAPDSSQQCSFVKGSSIPVLGYVFSFAEDNRKDIYYLTSTGVYRVTRPRRCGYLCPKEKAVVSEYDKPHSSSSFPEDFDFLLLLVFLILHSVF</sequence>
<keyword evidence="7" id="KW-0472">Membrane</keyword>
<keyword evidence="3" id="KW-1003">Cell membrane</keyword>
<dbReference type="Pfam" id="PF07995">
    <property type="entry name" value="GSDH"/>
    <property type="match status" value="1"/>
</dbReference>
<dbReference type="PANTHER" id="PTHR19328">
    <property type="entry name" value="HEDGEHOG-INTERACTING PROTEIN"/>
    <property type="match status" value="1"/>
</dbReference>
<keyword evidence="4 11" id="KW-0732">Signal</keyword>
<evidence type="ECO:0000256" key="8">
    <source>
        <dbReference type="ARBA" id="ARBA00023180"/>
    </source>
</evidence>
<evidence type="ECO:0000256" key="10">
    <source>
        <dbReference type="ARBA" id="ARBA00061483"/>
    </source>
</evidence>
<comment type="caution">
    <text evidence="13">The sequence shown here is derived from an EMBL/GenBank/DDBJ whole genome shotgun (WGS) entry which is preliminary data.</text>
</comment>
<evidence type="ECO:0000256" key="6">
    <source>
        <dbReference type="ARBA" id="ARBA00023002"/>
    </source>
</evidence>
<keyword evidence="8" id="KW-0325">Glycoprotein</keyword>
<proteinExistence type="inferred from homology"/>
<evidence type="ECO:0000256" key="4">
    <source>
        <dbReference type="ARBA" id="ARBA00022729"/>
    </source>
</evidence>
<feature type="signal peptide" evidence="11">
    <location>
        <begin position="1"/>
        <end position="23"/>
    </location>
</feature>
<comment type="subcellular location">
    <subcellularLocation>
        <location evidence="2">Cell membrane</location>
        <topology evidence="2">Lipid-anchor</topology>
    </subcellularLocation>
</comment>
<evidence type="ECO:0000256" key="3">
    <source>
        <dbReference type="ARBA" id="ARBA00022475"/>
    </source>
</evidence>
<protein>
    <recommendedName>
        <fullName evidence="12">Glucose/Sorbosone dehydrogenase domain-containing protein</fullName>
    </recommendedName>
</protein>
<dbReference type="InterPro" id="IPR011042">
    <property type="entry name" value="6-blade_b-propeller_TolB-like"/>
</dbReference>
<evidence type="ECO:0000256" key="5">
    <source>
        <dbReference type="ARBA" id="ARBA00022891"/>
    </source>
</evidence>
<evidence type="ECO:0000259" key="12">
    <source>
        <dbReference type="Pfam" id="PF07995"/>
    </source>
</evidence>
<keyword evidence="6" id="KW-0560">Oxidoreductase</keyword>
<dbReference type="Gene3D" id="2.120.10.30">
    <property type="entry name" value="TolB, C-terminal domain"/>
    <property type="match status" value="1"/>
</dbReference>
<feature type="chain" id="PRO_5041998606" description="Glucose/Sorbosone dehydrogenase domain-containing protein" evidence="11">
    <location>
        <begin position="24"/>
        <end position="541"/>
    </location>
</feature>
<evidence type="ECO:0000256" key="11">
    <source>
        <dbReference type="SAM" id="SignalP"/>
    </source>
</evidence>
<gene>
    <name evidence="13" type="ORF">QN277_006767</name>
</gene>
<dbReference type="PANTHER" id="PTHR19328:SF70">
    <property type="entry name" value="PROTEIN, PUTATIVE-RELATED"/>
    <property type="match status" value="1"/>
</dbReference>
<dbReference type="AlphaFoldDB" id="A0AAE1M9Q5"/>
<keyword evidence="9" id="KW-0449">Lipoprotein</keyword>
<comment type="similarity">
    <text evidence="10">Belongs to the PQQ oxidoreductase GdhB family.</text>
</comment>
<dbReference type="FunFam" id="2.120.10.30:FF:000067">
    <property type="entry name" value="HHIP-like 1"/>
    <property type="match status" value="1"/>
</dbReference>
<dbReference type="Proteomes" id="UP001293593">
    <property type="component" value="Unassembled WGS sequence"/>
</dbReference>